<accession>A0ABR2F9D4</accession>
<comment type="caution">
    <text evidence="1">The sequence shown here is derived from an EMBL/GenBank/DDBJ whole genome shotgun (WGS) entry which is preliminary data.</text>
</comment>
<sequence>MEILKNCTMGFCRRPFWIAELADNFWKAGLQGFSVMRVTGSLLILMFDNDGNVRKSWRVTEIEEAIGPKCDCYCELLEGSHSTSEQEGEMDVFQQSNGSEVKGAVQETCLEGTVVPNSLISKSMNSMEMVRMWKGNKVEDWRVIETTSWMAEEDIEIIHRDEELRCNAVNLSAKYDLREEIQAASGESAWFGLHKEVVTDSLVFKMRNLKTVLKEWNRESFGNVDEKNRLIVAEIKELVARLDNKELGSSEL</sequence>
<protein>
    <submittedName>
        <fullName evidence="1">Uncharacterized protein</fullName>
    </submittedName>
</protein>
<dbReference type="EMBL" id="JBBPBM010000007">
    <property type="protein sequence ID" value="KAK8574926.1"/>
    <property type="molecule type" value="Genomic_DNA"/>
</dbReference>
<dbReference type="Proteomes" id="UP001472677">
    <property type="component" value="Unassembled WGS sequence"/>
</dbReference>
<gene>
    <name evidence="1" type="ORF">V6N12_062603</name>
</gene>
<proteinExistence type="predicted"/>
<evidence type="ECO:0000313" key="1">
    <source>
        <dbReference type="EMBL" id="KAK8574926.1"/>
    </source>
</evidence>
<name>A0ABR2F9D4_9ROSI</name>
<reference evidence="1 2" key="1">
    <citation type="journal article" date="2024" name="G3 (Bethesda)">
        <title>Genome assembly of Hibiscus sabdariffa L. provides insights into metabolisms of medicinal natural products.</title>
        <authorList>
            <person name="Kim T."/>
        </authorList>
    </citation>
    <scope>NUCLEOTIDE SEQUENCE [LARGE SCALE GENOMIC DNA]</scope>
    <source>
        <strain evidence="1">TK-2024</strain>
        <tissue evidence="1">Old leaves</tissue>
    </source>
</reference>
<keyword evidence="2" id="KW-1185">Reference proteome</keyword>
<evidence type="ECO:0000313" key="2">
    <source>
        <dbReference type="Proteomes" id="UP001472677"/>
    </source>
</evidence>
<organism evidence="1 2">
    <name type="scientific">Hibiscus sabdariffa</name>
    <name type="common">roselle</name>
    <dbReference type="NCBI Taxonomy" id="183260"/>
    <lineage>
        <taxon>Eukaryota</taxon>
        <taxon>Viridiplantae</taxon>
        <taxon>Streptophyta</taxon>
        <taxon>Embryophyta</taxon>
        <taxon>Tracheophyta</taxon>
        <taxon>Spermatophyta</taxon>
        <taxon>Magnoliopsida</taxon>
        <taxon>eudicotyledons</taxon>
        <taxon>Gunneridae</taxon>
        <taxon>Pentapetalae</taxon>
        <taxon>rosids</taxon>
        <taxon>malvids</taxon>
        <taxon>Malvales</taxon>
        <taxon>Malvaceae</taxon>
        <taxon>Malvoideae</taxon>
        <taxon>Hibiscus</taxon>
    </lineage>
</organism>